<comment type="caution">
    <text evidence="5">The sequence shown here is derived from an EMBL/GenBank/DDBJ whole genome shotgun (WGS) entry which is preliminary data.</text>
</comment>
<dbReference type="Gene3D" id="3.90.1150.10">
    <property type="entry name" value="Aspartate Aminotransferase, domain 1"/>
    <property type="match status" value="1"/>
</dbReference>
<keyword evidence="2 5" id="KW-0032">Aminotransferase</keyword>
<dbReference type="InterPro" id="IPR015424">
    <property type="entry name" value="PyrdxlP-dep_Trfase"/>
</dbReference>
<dbReference type="GO" id="GO:0033094">
    <property type="term" value="F:putrescine--2-oxoglutarate transaminase activity"/>
    <property type="evidence" value="ECO:0007669"/>
    <property type="project" value="TreeGrafter"/>
</dbReference>
<dbReference type="Proteomes" id="UP000292639">
    <property type="component" value="Unassembled WGS sequence"/>
</dbReference>
<sequence>MTHPSLYHYADKADVLAACERYWNPHKTRFWQQAGVPLVIGEREDYILRDMDGHALIDVHLNGGTYNLGHRNPELVATLVDALQRLDIGNHHFPAPGRAALAERLLETAPGMSRVAYGTSGSEAIDLAIKSARFATGRRIVVSIVKAYHGHTGLAVAAGDARFSRMFLSDRPDEFIQVPLNDIESMARVLRSHDVAAVIMETIPATYGFPMPVPGYLPEVKRLCEETGALYIADEVQTGLMRTGRLWAIEKHGFSPDILVTSKGLGGGIYPIGALLMTARVGAWLERDGFAHMSTFAGSELGCAVALKVLEITRRDSTRENIARNIRAFEQGLAEIRQRHGDWLKGIRQDGLIIGLEFADAEGAKPVMRELYQRGVWAIFSTLDPSVLQFKPGLLLGAGQVADILARTEDAIAASKPAGAGCAR</sequence>
<evidence type="ECO:0000313" key="6">
    <source>
        <dbReference type="Proteomes" id="UP000292639"/>
    </source>
</evidence>
<dbReference type="InterPro" id="IPR015422">
    <property type="entry name" value="PyrdxlP-dep_Trfase_small"/>
</dbReference>
<keyword evidence="5" id="KW-0808">Transferase</keyword>
<name>A0A4Q9R2K9_9GAMM</name>
<dbReference type="InterPro" id="IPR050103">
    <property type="entry name" value="Class-III_PLP-dep_AT"/>
</dbReference>
<dbReference type="GO" id="GO:0030170">
    <property type="term" value="F:pyridoxal phosphate binding"/>
    <property type="evidence" value="ECO:0007669"/>
    <property type="project" value="InterPro"/>
</dbReference>
<dbReference type="Gene3D" id="3.40.640.10">
    <property type="entry name" value="Type I PLP-dependent aspartate aminotransferase-like (Major domain)"/>
    <property type="match status" value="1"/>
</dbReference>
<reference evidence="5 6" key="1">
    <citation type="submission" date="2018-06" db="EMBL/GenBank/DDBJ databases">
        <title>Three novel Pseudomonas species isolated from symptomatic oak.</title>
        <authorList>
            <person name="Bueno-Gonzalez V."/>
            <person name="Brady C."/>
        </authorList>
    </citation>
    <scope>NUCLEOTIDE SEQUENCE [LARGE SCALE GENOMIC DNA]</scope>
    <source>
        <strain evidence="5 6">P17C</strain>
    </source>
</reference>
<evidence type="ECO:0000256" key="1">
    <source>
        <dbReference type="ARBA" id="ARBA00001933"/>
    </source>
</evidence>
<dbReference type="PIRSF" id="PIRSF000521">
    <property type="entry name" value="Transaminase_4ab_Lys_Orn"/>
    <property type="match status" value="1"/>
</dbReference>
<evidence type="ECO:0000256" key="3">
    <source>
        <dbReference type="ARBA" id="ARBA00022898"/>
    </source>
</evidence>
<evidence type="ECO:0000313" key="5">
    <source>
        <dbReference type="EMBL" id="TBU93300.1"/>
    </source>
</evidence>
<dbReference type="PANTHER" id="PTHR11986">
    <property type="entry name" value="AMINOTRANSFERASE CLASS III"/>
    <property type="match status" value="1"/>
</dbReference>
<evidence type="ECO:0000256" key="4">
    <source>
        <dbReference type="RuleBase" id="RU003560"/>
    </source>
</evidence>
<keyword evidence="6" id="KW-1185">Reference proteome</keyword>
<dbReference type="PROSITE" id="PS00600">
    <property type="entry name" value="AA_TRANSFER_CLASS_3"/>
    <property type="match status" value="1"/>
</dbReference>
<dbReference type="EMBL" id="QJUP01000021">
    <property type="protein sequence ID" value="TBU93300.1"/>
    <property type="molecule type" value="Genomic_DNA"/>
</dbReference>
<dbReference type="InterPro" id="IPR049704">
    <property type="entry name" value="Aminotrans_3_PPA_site"/>
</dbReference>
<comment type="cofactor">
    <cofactor evidence="1">
        <name>pyridoxal 5'-phosphate</name>
        <dbReference type="ChEBI" id="CHEBI:597326"/>
    </cofactor>
</comment>
<comment type="similarity">
    <text evidence="4">Belongs to the class-III pyridoxal-phosphate-dependent aminotransferase family.</text>
</comment>
<dbReference type="InterPro" id="IPR015421">
    <property type="entry name" value="PyrdxlP-dep_Trfase_major"/>
</dbReference>
<dbReference type="SUPFAM" id="SSF53383">
    <property type="entry name" value="PLP-dependent transferases"/>
    <property type="match status" value="1"/>
</dbReference>
<evidence type="ECO:0000256" key="2">
    <source>
        <dbReference type="ARBA" id="ARBA00022576"/>
    </source>
</evidence>
<dbReference type="GO" id="GO:0042802">
    <property type="term" value="F:identical protein binding"/>
    <property type="evidence" value="ECO:0007669"/>
    <property type="project" value="TreeGrafter"/>
</dbReference>
<gene>
    <name evidence="5" type="ORF">DNJ96_14265</name>
</gene>
<accession>A0A4Q9R2K9</accession>
<dbReference type="InterPro" id="IPR005814">
    <property type="entry name" value="Aminotrans_3"/>
</dbReference>
<dbReference type="PANTHER" id="PTHR11986:SF112">
    <property type="entry name" value="PUTRESCINE AMINOTRANSFERASE"/>
    <property type="match status" value="1"/>
</dbReference>
<dbReference type="GO" id="GO:0009447">
    <property type="term" value="P:putrescine catabolic process"/>
    <property type="evidence" value="ECO:0007669"/>
    <property type="project" value="TreeGrafter"/>
</dbReference>
<dbReference type="AlphaFoldDB" id="A0A4Q9R2K9"/>
<dbReference type="Pfam" id="PF00202">
    <property type="entry name" value="Aminotran_3"/>
    <property type="match status" value="1"/>
</dbReference>
<organism evidence="5 6">
    <name type="scientific">Stutzerimonas kirkiae</name>
    <dbReference type="NCBI Taxonomy" id="2211392"/>
    <lineage>
        <taxon>Bacteria</taxon>
        <taxon>Pseudomonadati</taxon>
        <taxon>Pseudomonadota</taxon>
        <taxon>Gammaproteobacteria</taxon>
        <taxon>Pseudomonadales</taxon>
        <taxon>Pseudomonadaceae</taxon>
        <taxon>Stutzerimonas</taxon>
    </lineage>
</organism>
<proteinExistence type="inferred from homology"/>
<dbReference type="CDD" id="cd00610">
    <property type="entry name" value="OAT_like"/>
    <property type="match status" value="1"/>
</dbReference>
<dbReference type="FunFam" id="3.40.640.10:FF:000004">
    <property type="entry name" value="Acetylornithine aminotransferase"/>
    <property type="match status" value="1"/>
</dbReference>
<protein>
    <submittedName>
        <fullName evidence="5">Aspartate aminotransferase family protein</fullName>
    </submittedName>
</protein>
<dbReference type="RefSeq" id="WP_131185002.1">
    <property type="nucleotide sequence ID" value="NZ_QJUO01000020.1"/>
</dbReference>
<keyword evidence="3 4" id="KW-0663">Pyridoxal phosphate</keyword>